<feature type="chain" id="PRO_5045091504" evidence="5">
    <location>
        <begin position="20"/>
        <end position="276"/>
    </location>
</feature>
<keyword evidence="8" id="KW-1185">Reference proteome</keyword>
<keyword evidence="2" id="KW-0479">Metal-binding</keyword>
<organism evidence="7 8">
    <name type="scientific">Sphingomonas hankookensis</name>
    <dbReference type="NCBI Taxonomy" id="563996"/>
    <lineage>
        <taxon>Bacteria</taxon>
        <taxon>Pseudomonadati</taxon>
        <taxon>Pseudomonadota</taxon>
        <taxon>Alphaproteobacteria</taxon>
        <taxon>Sphingomonadales</taxon>
        <taxon>Sphingomonadaceae</taxon>
        <taxon>Sphingomonas</taxon>
    </lineage>
</organism>
<dbReference type="InterPro" id="IPR036866">
    <property type="entry name" value="RibonucZ/Hydroxyglut_hydro"/>
</dbReference>
<dbReference type="Gene3D" id="3.60.15.10">
    <property type="entry name" value="Ribonuclease Z/Hydroxyacylglutathione hydrolase-like"/>
    <property type="match status" value="1"/>
</dbReference>
<protein>
    <submittedName>
        <fullName evidence="7">MBL fold metallo-hydrolase</fullName>
    </submittedName>
</protein>
<evidence type="ECO:0000256" key="5">
    <source>
        <dbReference type="SAM" id="SignalP"/>
    </source>
</evidence>
<keyword evidence="3" id="KW-0378">Hydrolase</keyword>
<keyword evidence="5" id="KW-0732">Signal</keyword>
<proteinExistence type="inferred from homology"/>
<evidence type="ECO:0000256" key="4">
    <source>
        <dbReference type="ARBA" id="ARBA00022833"/>
    </source>
</evidence>
<dbReference type="SMART" id="SM00849">
    <property type="entry name" value="Lactamase_B"/>
    <property type="match status" value="1"/>
</dbReference>
<comment type="caution">
    <text evidence="7">The sequence shown here is derived from an EMBL/GenBank/DDBJ whole genome shotgun (WGS) entry which is preliminary data.</text>
</comment>
<comment type="similarity">
    <text evidence="1">Belongs to the metallo-beta-lactamase superfamily.</text>
</comment>
<sequence>MARLAALAALVLTMAQAPAPKPAADVELWRLDCGGVQVNDLNAFSDTLAYSGQSKRLVASCYLIRHGSDYMLWDTGLPEAVIGQPVSNTDAMSPILTTTIKRQLAQIGVKPEQIGRVGISHYHFDHTGQAAGFPGATLLIGKGDADALSAGKPGTSAEPLKPWFGGGAKIEAIDADKDVFGDGSVTLLNLPGHTPGHHALLVVLKGKGPVLLSGDLAHFRENYDTNGVPPFNTDRAATLASLDRFKKLAGNVKATVILQHEPGDVAKLPAFPASAR</sequence>
<dbReference type="SUPFAM" id="SSF56281">
    <property type="entry name" value="Metallo-hydrolase/oxidoreductase"/>
    <property type="match status" value="1"/>
</dbReference>
<keyword evidence="4" id="KW-0862">Zinc</keyword>
<evidence type="ECO:0000256" key="2">
    <source>
        <dbReference type="ARBA" id="ARBA00022723"/>
    </source>
</evidence>
<feature type="domain" description="Metallo-beta-lactamase" evidence="6">
    <location>
        <begin position="58"/>
        <end position="260"/>
    </location>
</feature>
<accession>A0ABR5YH71</accession>
<dbReference type="Proteomes" id="UP000076609">
    <property type="component" value="Unassembled WGS sequence"/>
</dbReference>
<dbReference type="InterPro" id="IPR051013">
    <property type="entry name" value="MBL_superfamily_lactonases"/>
</dbReference>
<dbReference type="PANTHER" id="PTHR42978:SF3">
    <property type="entry name" value="BLR3078 PROTEIN"/>
    <property type="match status" value="1"/>
</dbReference>
<evidence type="ECO:0000313" key="8">
    <source>
        <dbReference type="Proteomes" id="UP000076609"/>
    </source>
</evidence>
<reference evidence="8" key="1">
    <citation type="submission" date="2016-01" db="EMBL/GenBank/DDBJ databases">
        <title>Draft genome of Chromobacterium sp. F49.</title>
        <authorList>
            <person name="Hong K.W."/>
        </authorList>
    </citation>
    <scope>NUCLEOTIDE SEQUENCE [LARGE SCALE GENOMIC DNA]</scope>
    <source>
        <strain evidence="8">CN3</strain>
    </source>
</reference>
<dbReference type="Pfam" id="PF00753">
    <property type="entry name" value="Lactamase_B"/>
    <property type="match status" value="1"/>
</dbReference>
<dbReference type="CDD" id="cd07729">
    <property type="entry name" value="AHL_lactonase_MBL-fold"/>
    <property type="match status" value="1"/>
</dbReference>
<evidence type="ECO:0000256" key="3">
    <source>
        <dbReference type="ARBA" id="ARBA00022801"/>
    </source>
</evidence>
<dbReference type="PANTHER" id="PTHR42978">
    <property type="entry name" value="QUORUM-QUENCHING LACTONASE YTNP-RELATED-RELATED"/>
    <property type="match status" value="1"/>
</dbReference>
<dbReference type="InterPro" id="IPR001279">
    <property type="entry name" value="Metallo-B-lactamas"/>
</dbReference>
<dbReference type="EMBL" id="LQQO01000005">
    <property type="protein sequence ID" value="KZE17849.1"/>
    <property type="molecule type" value="Genomic_DNA"/>
</dbReference>
<name>A0ABR5YH71_9SPHN</name>
<feature type="signal peptide" evidence="5">
    <location>
        <begin position="1"/>
        <end position="19"/>
    </location>
</feature>
<evidence type="ECO:0000313" key="7">
    <source>
        <dbReference type="EMBL" id="KZE17849.1"/>
    </source>
</evidence>
<evidence type="ECO:0000259" key="6">
    <source>
        <dbReference type="SMART" id="SM00849"/>
    </source>
</evidence>
<evidence type="ECO:0000256" key="1">
    <source>
        <dbReference type="ARBA" id="ARBA00007749"/>
    </source>
</evidence>
<gene>
    <name evidence="7" type="ORF">AVT10_10630</name>
</gene>